<feature type="transmembrane region" description="Helical" evidence="1">
    <location>
        <begin position="13"/>
        <end position="32"/>
    </location>
</feature>
<feature type="transmembrane region" description="Helical" evidence="1">
    <location>
        <begin position="185"/>
        <end position="208"/>
    </location>
</feature>
<organism evidence="2 3">
    <name type="scientific">Alkalimarinus sediminis</name>
    <dbReference type="NCBI Taxonomy" id="1632866"/>
    <lineage>
        <taxon>Bacteria</taxon>
        <taxon>Pseudomonadati</taxon>
        <taxon>Pseudomonadota</taxon>
        <taxon>Gammaproteobacteria</taxon>
        <taxon>Alteromonadales</taxon>
        <taxon>Alteromonadaceae</taxon>
        <taxon>Alkalimarinus</taxon>
    </lineage>
</organism>
<proteinExistence type="predicted"/>
<evidence type="ECO:0000313" key="3">
    <source>
        <dbReference type="Proteomes" id="UP001164472"/>
    </source>
</evidence>
<keyword evidence="3" id="KW-1185">Reference proteome</keyword>
<dbReference type="Proteomes" id="UP001164472">
    <property type="component" value="Chromosome"/>
</dbReference>
<gene>
    <name evidence="2" type="ORF">NNL22_02765</name>
</gene>
<dbReference type="AlphaFoldDB" id="A0A9E8HS68"/>
<dbReference type="EMBL" id="CP101527">
    <property type="protein sequence ID" value="UZW75536.1"/>
    <property type="molecule type" value="Genomic_DNA"/>
</dbReference>
<evidence type="ECO:0000256" key="1">
    <source>
        <dbReference type="SAM" id="Phobius"/>
    </source>
</evidence>
<name>A0A9E8HS68_9ALTE</name>
<dbReference type="RefSeq" id="WP_251810640.1">
    <property type="nucleotide sequence ID" value="NZ_CP101527.1"/>
</dbReference>
<reference evidence="2" key="1">
    <citation type="submission" date="2022-07" db="EMBL/GenBank/DDBJ databases">
        <title>Alkalimarinus sp. nov., isolated from gut of a Alitta virens.</title>
        <authorList>
            <person name="Yang A.I."/>
            <person name="Shin N.-R."/>
        </authorList>
    </citation>
    <scope>NUCLEOTIDE SEQUENCE</scope>
    <source>
        <strain evidence="2">FA028</strain>
    </source>
</reference>
<feature type="transmembrane region" description="Helical" evidence="1">
    <location>
        <begin position="384"/>
        <end position="406"/>
    </location>
</feature>
<keyword evidence="1" id="KW-0812">Transmembrane</keyword>
<evidence type="ECO:0000313" key="2">
    <source>
        <dbReference type="EMBL" id="UZW75536.1"/>
    </source>
</evidence>
<protein>
    <submittedName>
        <fullName evidence="2">DUF445 domain-containing protein</fullName>
    </submittedName>
</protein>
<dbReference type="PANTHER" id="PTHR35791:SF1">
    <property type="entry name" value="UPF0754 MEMBRANE PROTEIN YHEB"/>
    <property type="match status" value="1"/>
</dbReference>
<dbReference type="PANTHER" id="PTHR35791">
    <property type="entry name" value="UPF0754 MEMBRANE PROTEIN YHEB"/>
    <property type="match status" value="1"/>
</dbReference>
<keyword evidence="1" id="KW-1133">Transmembrane helix</keyword>
<accession>A0A9E8HS68</accession>
<keyword evidence="1" id="KW-0472">Membrane</keyword>
<feature type="transmembrane region" description="Helical" evidence="1">
    <location>
        <begin position="214"/>
        <end position="234"/>
    </location>
</feature>
<dbReference type="KEGG" id="asem:NNL22_02765"/>
<sequence length="408" mass="46198">MTDLLQNTDLLKYISIPFIAGLIGWFTNWLAIKLTFYPLEFVGVRPFFGWQGIIPSKARKMATVSVDATLSKISTVREIFDEIDPNVLSKHILETVTPRIQEYVDELMVKEHPTLWENLPVLVRQQIYKRVQSNAPALLDNLLEDVADNIEDLFDIKQVVADQLVNDKRLLNRIFLECGHHEFKFIVNSGAWMGFTFGLIQMCVWYFFQSGWVLPVAGFIVGFATNWVALNIIFRPLNPVKISRYKLHGLFLQRQKEVAASFCSIITHEILTIENIINAILNGRNAERTQNMVKKNIKPIVDEAAGVARPLTLLAMGPRRIANLKQSVAEKAIDITPSTFHDPAFNAERAAVVESIMRVKMEALTSEEFQDLLRPCFQEDEIKLILVGAVLGFSAGLAQLIFVFGLPI</sequence>